<feature type="transmembrane region" description="Helical" evidence="9">
    <location>
        <begin position="59"/>
        <end position="79"/>
    </location>
</feature>
<evidence type="ECO:0000256" key="4">
    <source>
        <dbReference type="ARBA" id="ARBA00022692"/>
    </source>
</evidence>
<comment type="subunit">
    <text evidence="9">Component of the Sec protein translocase complex. Heterotrimer consisting of SecY, SecE and SecG subunits. The heterotrimers can form oligomers, although 1 heterotrimer is thought to be able to translocate proteins. Interacts with the ribosome. Interacts with SecDF, and other proteins may be involved. Interacts with SecA.</text>
</comment>
<organism evidence="10 11">
    <name type="scientific">Rubinisphaera italica</name>
    <dbReference type="NCBI Taxonomy" id="2527969"/>
    <lineage>
        <taxon>Bacteria</taxon>
        <taxon>Pseudomonadati</taxon>
        <taxon>Planctomycetota</taxon>
        <taxon>Planctomycetia</taxon>
        <taxon>Planctomycetales</taxon>
        <taxon>Planctomycetaceae</taxon>
        <taxon>Rubinisphaera</taxon>
    </lineage>
</organism>
<dbReference type="GO" id="GO:0065002">
    <property type="term" value="P:intracellular protein transmembrane transport"/>
    <property type="evidence" value="ECO:0007669"/>
    <property type="project" value="UniProtKB-UniRule"/>
</dbReference>
<comment type="function">
    <text evidence="9">Essential subunit of the Sec protein translocation channel SecYEG. Clamps together the 2 halves of SecY. May contact the channel plug during translocation.</text>
</comment>
<evidence type="ECO:0000256" key="1">
    <source>
        <dbReference type="ARBA" id="ARBA00004370"/>
    </source>
</evidence>
<comment type="similarity">
    <text evidence="9">Belongs to the SecE/SEC61-gamma family.</text>
</comment>
<evidence type="ECO:0000256" key="7">
    <source>
        <dbReference type="ARBA" id="ARBA00023010"/>
    </source>
</evidence>
<sequence length="143" mass="15921">MSKSKSSSGLLAEMFSASLYKRAQGQQVRQVTGLAIAAVFIVAAWTMKINLLSGLDPNLQLIIPTVTGALGCWFAYRIVNYPRAADFLISVQGEMEKVSWPTWPQLWRATIVVLVVMVFLAVSLFAFDVIWQFVFTQVGFLKV</sequence>
<keyword evidence="7 9" id="KW-0811">Translocation</keyword>
<dbReference type="InterPro" id="IPR038379">
    <property type="entry name" value="SecE_sf"/>
</dbReference>
<keyword evidence="8 9" id="KW-0472">Membrane</keyword>
<dbReference type="GO" id="GO:0009306">
    <property type="term" value="P:protein secretion"/>
    <property type="evidence" value="ECO:0007669"/>
    <property type="project" value="UniProtKB-UniRule"/>
</dbReference>
<name>A0A5C5X9M0_9PLAN</name>
<evidence type="ECO:0000256" key="5">
    <source>
        <dbReference type="ARBA" id="ARBA00022927"/>
    </source>
</evidence>
<dbReference type="PANTHER" id="PTHR33910">
    <property type="entry name" value="PROTEIN TRANSLOCASE SUBUNIT SECE"/>
    <property type="match status" value="1"/>
</dbReference>
<keyword evidence="4 9" id="KW-0812">Transmembrane</keyword>
<dbReference type="NCBIfam" id="TIGR00964">
    <property type="entry name" value="secE_bact"/>
    <property type="match status" value="1"/>
</dbReference>
<dbReference type="InterPro" id="IPR005807">
    <property type="entry name" value="SecE_bac"/>
</dbReference>
<feature type="transmembrane region" description="Helical" evidence="9">
    <location>
        <begin position="31"/>
        <end position="47"/>
    </location>
</feature>
<evidence type="ECO:0000313" key="11">
    <source>
        <dbReference type="Proteomes" id="UP000316095"/>
    </source>
</evidence>
<keyword evidence="3 9" id="KW-1003">Cell membrane</keyword>
<evidence type="ECO:0000256" key="2">
    <source>
        <dbReference type="ARBA" id="ARBA00022448"/>
    </source>
</evidence>
<keyword evidence="6 9" id="KW-1133">Transmembrane helix</keyword>
<dbReference type="RefSeq" id="WP_207310005.1">
    <property type="nucleotide sequence ID" value="NZ_SJPG01000001.1"/>
</dbReference>
<keyword evidence="5 9" id="KW-0653">Protein transport</keyword>
<dbReference type="GO" id="GO:0008320">
    <property type="term" value="F:protein transmembrane transporter activity"/>
    <property type="evidence" value="ECO:0007669"/>
    <property type="project" value="UniProtKB-UniRule"/>
</dbReference>
<protein>
    <recommendedName>
        <fullName evidence="9">Protein translocase subunit SecE</fullName>
    </recommendedName>
</protein>
<comment type="subcellular location">
    <subcellularLocation>
        <location evidence="1">Membrane</location>
    </subcellularLocation>
</comment>
<dbReference type="Proteomes" id="UP000316095">
    <property type="component" value="Unassembled WGS sequence"/>
</dbReference>
<reference evidence="10 11" key="1">
    <citation type="submission" date="2019-02" db="EMBL/GenBank/DDBJ databases">
        <title>Deep-cultivation of Planctomycetes and their phenomic and genomic characterization uncovers novel biology.</title>
        <authorList>
            <person name="Wiegand S."/>
            <person name="Jogler M."/>
            <person name="Boedeker C."/>
            <person name="Pinto D."/>
            <person name="Vollmers J."/>
            <person name="Rivas-Marin E."/>
            <person name="Kohn T."/>
            <person name="Peeters S.H."/>
            <person name="Heuer A."/>
            <person name="Rast P."/>
            <person name="Oberbeckmann S."/>
            <person name="Bunk B."/>
            <person name="Jeske O."/>
            <person name="Meyerdierks A."/>
            <person name="Storesund J.E."/>
            <person name="Kallscheuer N."/>
            <person name="Luecker S."/>
            <person name="Lage O.M."/>
            <person name="Pohl T."/>
            <person name="Merkel B.J."/>
            <person name="Hornburger P."/>
            <person name="Mueller R.-W."/>
            <person name="Bruemmer F."/>
            <person name="Labrenz M."/>
            <person name="Spormann A.M."/>
            <person name="Op Den Camp H."/>
            <person name="Overmann J."/>
            <person name="Amann R."/>
            <person name="Jetten M.S.M."/>
            <person name="Mascher T."/>
            <person name="Medema M.H."/>
            <person name="Devos D.P."/>
            <person name="Kaster A.-K."/>
            <person name="Ovreas L."/>
            <person name="Rohde M."/>
            <person name="Galperin M.Y."/>
            <person name="Jogler C."/>
        </authorList>
    </citation>
    <scope>NUCLEOTIDE SEQUENCE [LARGE SCALE GENOMIC DNA]</scope>
    <source>
        <strain evidence="10 11">Pan54</strain>
    </source>
</reference>
<dbReference type="Pfam" id="PF00584">
    <property type="entry name" value="SecE"/>
    <property type="match status" value="1"/>
</dbReference>
<accession>A0A5C5X9M0</accession>
<evidence type="ECO:0000256" key="9">
    <source>
        <dbReference type="HAMAP-Rule" id="MF_00422"/>
    </source>
</evidence>
<dbReference type="PANTHER" id="PTHR33910:SF1">
    <property type="entry name" value="PROTEIN TRANSLOCASE SUBUNIT SECE"/>
    <property type="match status" value="1"/>
</dbReference>
<dbReference type="InterPro" id="IPR001901">
    <property type="entry name" value="Translocase_SecE/Sec61-g"/>
</dbReference>
<gene>
    <name evidence="9" type="primary">secE</name>
    <name evidence="10" type="ORF">Pan54_01050</name>
</gene>
<dbReference type="GO" id="GO:0006605">
    <property type="term" value="P:protein targeting"/>
    <property type="evidence" value="ECO:0007669"/>
    <property type="project" value="UniProtKB-UniRule"/>
</dbReference>
<dbReference type="GO" id="GO:0005886">
    <property type="term" value="C:plasma membrane"/>
    <property type="evidence" value="ECO:0007669"/>
    <property type="project" value="UniProtKB-UniRule"/>
</dbReference>
<comment type="caution">
    <text evidence="9">Lacks conserved residue(s) required for the propagation of feature annotation.</text>
</comment>
<proteinExistence type="inferred from homology"/>
<comment type="caution">
    <text evidence="10">The sequence shown here is derived from an EMBL/GenBank/DDBJ whole genome shotgun (WGS) entry which is preliminary data.</text>
</comment>
<evidence type="ECO:0000256" key="3">
    <source>
        <dbReference type="ARBA" id="ARBA00022475"/>
    </source>
</evidence>
<dbReference type="AlphaFoldDB" id="A0A5C5X9M0"/>
<dbReference type="Gene3D" id="1.20.5.1030">
    <property type="entry name" value="Preprotein translocase secy subunit"/>
    <property type="match status" value="1"/>
</dbReference>
<evidence type="ECO:0000256" key="6">
    <source>
        <dbReference type="ARBA" id="ARBA00022989"/>
    </source>
</evidence>
<dbReference type="GO" id="GO:0043952">
    <property type="term" value="P:protein transport by the Sec complex"/>
    <property type="evidence" value="ECO:0007669"/>
    <property type="project" value="UniProtKB-UniRule"/>
</dbReference>
<evidence type="ECO:0000256" key="8">
    <source>
        <dbReference type="ARBA" id="ARBA00023136"/>
    </source>
</evidence>
<keyword evidence="2 9" id="KW-0813">Transport</keyword>
<keyword evidence="11" id="KW-1185">Reference proteome</keyword>
<dbReference type="EMBL" id="SJPG01000001">
    <property type="protein sequence ID" value="TWT59399.1"/>
    <property type="molecule type" value="Genomic_DNA"/>
</dbReference>
<feature type="transmembrane region" description="Helical" evidence="9">
    <location>
        <begin position="111"/>
        <end position="134"/>
    </location>
</feature>
<evidence type="ECO:0000313" key="10">
    <source>
        <dbReference type="EMBL" id="TWT59399.1"/>
    </source>
</evidence>
<dbReference type="HAMAP" id="MF_00422">
    <property type="entry name" value="SecE"/>
    <property type="match status" value="1"/>
</dbReference>